<gene>
    <name evidence="2" type="ORF">WJX73_004055</name>
</gene>
<sequence>MVVKLDASLQGVIHDVASQLRVGSSITLQSADEGRVSCTDVDGRIVGYLGLEQLQTLPLSVGGGEVRSLRKQQGVLSEVLVRFTDAPAQTAAPVGPQAKPAQASYEQSSTRLGRKRLERLVASDDLRSTLGDKRLQAAIQTIDGAADREKALEAALRTDPDFTQFCDKVLATLSTAA</sequence>
<dbReference type="Proteomes" id="UP001465755">
    <property type="component" value="Unassembled WGS sequence"/>
</dbReference>
<feature type="region of interest" description="Disordered" evidence="1">
    <location>
        <begin position="91"/>
        <end position="110"/>
    </location>
</feature>
<protein>
    <submittedName>
        <fullName evidence="2">Uncharacterized protein</fullName>
    </submittedName>
</protein>
<dbReference type="EMBL" id="JALJOQ010000031">
    <property type="protein sequence ID" value="KAK9807346.1"/>
    <property type="molecule type" value="Genomic_DNA"/>
</dbReference>
<evidence type="ECO:0000256" key="1">
    <source>
        <dbReference type="SAM" id="MobiDB-lite"/>
    </source>
</evidence>
<comment type="caution">
    <text evidence="2">The sequence shown here is derived from an EMBL/GenBank/DDBJ whole genome shotgun (WGS) entry which is preliminary data.</text>
</comment>
<evidence type="ECO:0000313" key="2">
    <source>
        <dbReference type="EMBL" id="KAK9807346.1"/>
    </source>
</evidence>
<reference evidence="2 3" key="1">
    <citation type="journal article" date="2024" name="Nat. Commun.">
        <title>Phylogenomics reveals the evolutionary origins of lichenization in chlorophyte algae.</title>
        <authorList>
            <person name="Puginier C."/>
            <person name="Libourel C."/>
            <person name="Otte J."/>
            <person name="Skaloud P."/>
            <person name="Haon M."/>
            <person name="Grisel S."/>
            <person name="Petersen M."/>
            <person name="Berrin J.G."/>
            <person name="Delaux P.M."/>
            <person name="Dal Grande F."/>
            <person name="Keller J."/>
        </authorList>
    </citation>
    <scope>NUCLEOTIDE SEQUENCE [LARGE SCALE GENOMIC DNA]</scope>
    <source>
        <strain evidence="2 3">SAG 2036</strain>
    </source>
</reference>
<organism evidence="2 3">
    <name type="scientific">Symbiochloris irregularis</name>
    <dbReference type="NCBI Taxonomy" id="706552"/>
    <lineage>
        <taxon>Eukaryota</taxon>
        <taxon>Viridiplantae</taxon>
        <taxon>Chlorophyta</taxon>
        <taxon>core chlorophytes</taxon>
        <taxon>Trebouxiophyceae</taxon>
        <taxon>Trebouxiales</taxon>
        <taxon>Trebouxiaceae</taxon>
        <taxon>Symbiochloris</taxon>
    </lineage>
</organism>
<accession>A0AAW1PFT9</accession>
<name>A0AAW1PFT9_9CHLO</name>
<proteinExistence type="predicted"/>
<evidence type="ECO:0000313" key="3">
    <source>
        <dbReference type="Proteomes" id="UP001465755"/>
    </source>
</evidence>
<dbReference type="AlphaFoldDB" id="A0AAW1PFT9"/>
<keyword evidence="3" id="KW-1185">Reference proteome</keyword>